<evidence type="ECO:0000256" key="2">
    <source>
        <dbReference type="SAM" id="MobiDB-lite"/>
    </source>
</evidence>
<comment type="cofactor">
    <cofactor evidence="1">
        <name>Mg(2+)</name>
        <dbReference type="ChEBI" id="CHEBI:18420"/>
    </cofactor>
</comment>
<proteinExistence type="inferred from homology"/>
<gene>
    <name evidence="6" type="ORF">D9611_011303</name>
</gene>
<dbReference type="GO" id="GO:0006310">
    <property type="term" value="P:DNA recombination"/>
    <property type="evidence" value="ECO:0007669"/>
    <property type="project" value="UniProtKB-KW"/>
</dbReference>
<keyword evidence="1" id="KW-0227">DNA damage</keyword>
<keyword evidence="1" id="KW-0233">DNA recombination</keyword>
<dbReference type="GO" id="GO:0005524">
    <property type="term" value="F:ATP binding"/>
    <property type="evidence" value="ECO:0007669"/>
    <property type="project" value="UniProtKB-KW"/>
</dbReference>
<dbReference type="GO" id="GO:0043139">
    <property type="term" value="F:5'-3' DNA helicase activity"/>
    <property type="evidence" value="ECO:0007669"/>
    <property type="project" value="UniProtKB-EC"/>
</dbReference>
<keyword evidence="1" id="KW-0067">ATP-binding</keyword>
<protein>
    <recommendedName>
        <fullName evidence="1">ATP-dependent DNA helicase</fullName>
        <ecNumber evidence="1">5.6.2.3</ecNumber>
    </recommendedName>
</protein>
<reference evidence="6 7" key="1">
    <citation type="journal article" date="2020" name="ISME J.">
        <title>Uncovering the hidden diversity of litter-decomposition mechanisms in mushroom-forming fungi.</title>
        <authorList>
            <person name="Floudas D."/>
            <person name="Bentzer J."/>
            <person name="Ahren D."/>
            <person name="Johansson T."/>
            <person name="Persson P."/>
            <person name="Tunlid A."/>
        </authorList>
    </citation>
    <scope>NUCLEOTIDE SEQUENCE [LARGE SCALE GENOMIC DNA]</scope>
    <source>
        <strain evidence="6 7">CBS 175.51</strain>
    </source>
</reference>
<feature type="compositionally biased region" description="Basic and acidic residues" evidence="2">
    <location>
        <begin position="1306"/>
        <end position="1320"/>
    </location>
</feature>
<dbReference type="InterPro" id="IPR051055">
    <property type="entry name" value="PIF1_helicase"/>
</dbReference>
<evidence type="ECO:0000259" key="4">
    <source>
        <dbReference type="Pfam" id="PF14214"/>
    </source>
</evidence>
<comment type="catalytic activity">
    <reaction evidence="1">
        <text>ATP + H2O = ADP + phosphate + H(+)</text>
        <dbReference type="Rhea" id="RHEA:13065"/>
        <dbReference type="ChEBI" id="CHEBI:15377"/>
        <dbReference type="ChEBI" id="CHEBI:15378"/>
        <dbReference type="ChEBI" id="CHEBI:30616"/>
        <dbReference type="ChEBI" id="CHEBI:43474"/>
        <dbReference type="ChEBI" id="CHEBI:456216"/>
        <dbReference type="EC" id="5.6.2.3"/>
    </reaction>
</comment>
<feature type="compositionally biased region" description="Acidic residues" evidence="2">
    <location>
        <begin position="1515"/>
        <end position="1534"/>
    </location>
</feature>
<keyword evidence="1" id="KW-0547">Nucleotide-binding</keyword>
<keyword evidence="1" id="KW-0378">Hydrolase</keyword>
<evidence type="ECO:0000259" key="5">
    <source>
        <dbReference type="Pfam" id="PF20209"/>
    </source>
</evidence>
<dbReference type="GO" id="GO:0000723">
    <property type="term" value="P:telomere maintenance"/>
    <property type="evidence" value="ECO:0007669"/>
    <property type="project" value="InterPro"/>
</dbReference>
<sequence length="2450" mass="275284">MPALLNPPSAFYAASTVTSASMAASIVRSTTSLGVAYQTSFDRTPRSRALIGGGRRSGTVTLQELEGILDPEGEFLDIKHAEYVLKSYLPITKINREAERLRDNLVCKLPLTVLCQKLGVQELRDLCLLHADLPKVTTRHVRDAVIDLLLRHKCTEQCEVSYSVLAPLTLKARPNAYAGLLEIDSPVFAECIKILPHEALRPFLTEEQVGSTQVGFKVKRVLRSGAVAMDPGVFTLKNIPLTILAKYMPIQAMRSIGAHHGLNIPGSWVREKCIQALQQHRCERCVSLHFVLAPVNRTKPCAPSHTGSWVDMSDEPILWDAEVSVPTDVYPPKPITIHDIATAMKGYCAELTPEAIEESGCCVCAQLTKRSSLIPFSEANYTDLSFLEQHGCTRQERNSLKDPILEIEGPIIDRSLSEICPACHESLKRGKRPKMALANSLWLGHVPDCLKDLTLAECALISRVRYNRCVVRVSQGHAKMVANVISFEHPSKKIYERLPMDKDELSEVLSITYTGVEPPSDGDLRRTPVLVRRDKVRAALEWLKLNNKEYTDLSIDYETLETYDLEKVPIGILRRDIVRGEGNVLASEKSVFDTEVEQGTSEGPCPFSVSGLTGERHGKMTTSQRKVAALQHLKNGGKSLAVGHASKPESIYNNPSLYPQMYPWLFPYGYGGIDQDAHSSLISRENHIEWLVMYYDKRFQVESGFLIVALNHRLIQQSSTGSFIAMKRGNFGRAAEAIDKIDAGVLLTISERLKNGGRFFPLTPEERKCAVLMDQVDVVGGHIDGSLARKKYQRGEIWSLINFMNAPAWFITISPADSKHPLCVHWASRDIEFKPEIKSYSERQHLITRNPVACARFFHHLVQLFIKHICGWKDDGPEHGLFGKPSGYYSTVEEQGRKTLHLHFLLWLQSQLPLHVVRERLMSEDSEFMRELTEYIESAFIGQFMTGSKDEVDARVPRVPEFEEKGIHTILVDNKNVPEGYKDPTLTLPEAPPNEFCADPEACRCQDCNSVLAWYERFKMTVDDILIRSNVHSCFGRKDNKGGKGGKKKDEIKVPKAHATGKGCINKDGVCTARFPREVFMATVVDPKTGHLNIKKQESSINDVSPTVTATNRCNTDARCLLSGTSVKAVVGYVTDYITKGWLKTHQIFAAMYESYSKNESVLDKSKETKPGNGARQMIMKVVNSLSSKMEIGAPMAALYLLKNPDHYTSHQFVPFYWKNYMSYVQGQWKELMDLAEPDENDGPTGPEDVGISRTNLPLGAAAVEETKRAVVDELGWALDDDTRDVKEEETEEDVIMMRSQAPDPLDVKFEEDGNPHDGDGDGDAPSDDMFPPQHSGDQSETVRISRSNGRYTAKSNTDDYRYRPAQMEHISLYEWVQCSIKHPLRASRNPRRDLRWVRFLEDHPQSDSHAVALDPERRTRFVPHFIGPSLPRRDAGDKEEYCCAMLTLFKPWRTGIDLRSADFTWEETFDQFEFTERQKELMNNFNMRYECYDARDDFGALIKAAGGALGGGEQGDETDEDEDDVYADNGENEEDNDSAFIQMGWQMENLQVSNTEMNVALKQAGWKSEGKPSGKPLGLPRIAIDSGLRSAAWNNIIKVEKMRAWRRKIGLMGSGKQEDVSHSPTHSEGGEIKNDAYVVPGSYISKDFKPLQEKWSDVMTRVIAEFKLNEGQEKAFRIVANHSCCIVPEQLLMHLGGMGGTGKSTVIRALCKFFEERKESYRFVLLGPTGTSAALIGGSTYHSFLGINTKKSTGGSAAIVEEVRERLTGVGYVLIDEHSMLDCRALCAISARCCEAVGAFEKPFGGLSVILSGDFAQLPPVIGQSLYSRNVEMNQTARQKIWEQENTIGKHIWLQFTTAVILTENMRQIANDPTEVAFRKALRNLRWRDCDEDDIALIRSRIAGRTPGLSVSEDGFKDVSIITARNKDKDQINWKNSARFATEAGETLEDFYSIDSCSSAEPKRTNPKKPRRLYCTARSISRSMQVALWGQPPSTSEQIPGKLSICRGMPVLIRYNEATELCITRGQEARIVGWTAHKIPKWQGRKCLETLYVELINPPHTVNLPHLPKNVVPLTRNSESIEAQLPSDEYFCISRSQIPILPNFSMTDYSSQGKTREWNVVDLAECRSFQGAYTCLSRGTSLSRTLIIRDFPDTLLTGGLDGALRQEFRELDYLTQITDLRYRGILPEGIVQVTRWDTIRAYRLWKKTAGLDVKDAPALDESDDVAPPEEKITYEINTIAATGKRKERELTEKSRPSKKRKVRSEIPIIANAAWISPPGSVWDGEDWSCAYDTWTFILHCVWMSDRVKWSRVLKGYSTVINAMIEGFEGMPQKDPETELCEVRDTWRKVLRETYPIDYSSVHGADIVSMSEHLLGSPYQGNRVKIVCSQCGDTSTQYTDVPATISAFNAVREAMSIQDYLRSGRRNARLVTSPYSGFDSNRQQSNSFLV</sequence>
<dbReference type="Pfam" id="PF14214">
    <property type="entry name" value="Helitron_like_N"/>
    <property type="match status" value="1"/>
</dbReference>
<dbReference type="InterPro" id="IPR025476">
    <property type="entry name" value="Helitron_helicase-like"/>
</dbReference>
<keyword evidence="1" id="KW-0347">Helicase</keyword>
<evidence type="ECO:0000313" key="6">
    <source>
        <dbReference type="EMBL" id="KAF5320348.1"/>
    </source>
</evidence>
<feature type="domain" description="Helitron helicase-like" evidence="4">
    <location>
        <begin position="688"/>
        <end position="906"/>
    </location>
</feature>
<comment type="similarity">
    <text evidence="1">Belongs to the helicase family.</text>
</comment>
<dbReference type="EC" id="5.6.2.3" evidence="1"/>
<evidence type="ECO:0000259" key="3">
    <source>
        <dbReference type="Pfam" id="PF05970"/>
    </source>
</evidence>
<accession>A0A8H5BD84</accession>
<feature type="region of interest" description="Disordered" evidence="2">
    <location>
        <begin position="1510"/>
        <end position="1534"/>
    </location>
</feature>
<dbReference type="GO" id="GO:0016787">
    <property type="term" value="F:hydrolase activity"/>
    <property type="evidence" value="ECO:0007669"/>
    <property type="project" value="UniProtKB-KW"/>
</dbReference>
<evidence type="ECO:0000313" key="7">
    <source>
        <dbReference type="Proteomes" id="UP000541558"/>
    </source>
</evidence>
<dbReference type="Pfam" id="PF05970">
    <property type="entry name" value="PIF1"/>
    <property type="match status" value="1"/>
</dbReference>
<dbReference type="EMBL" id="JAACJK010000170">
    <property type="protein sequence ID" value="KAF5320348.1"/>
    <property type="molecule type" value="Genomic_DNA"/>
</dbReference>
<dbReference type="InterPro" id="IPR010285">
    <property type="entry name" value="DNA_helicase_pif1-like_DEAD"/>
</dbReference>
<organism evidence="6 7">
    <name type="scientific">Ephemerocybe angulata</name>
    <dbReference type="NCBI Taxonomy" id="980116"/>
    <lineage>
        <taxon>Eukaryota</taxon>
        <taxon>Fungi</taxon>
        <taxon>Dikarya</taxon>
        <taxon>Basidiomycota</taxon>
        <taxon>Agaricomycotina</taxon>
        <taxon>Agaricomycetes</taxon>
        <taxon>Agaricomycetidae</taxon>
        <taxon>Agaricales</taxon>
        <taxon>Agaricineae</taxon>
        <taxon>Psathyrellaceae</taxon>
        <taxon>Ephemerocybe</taxon>
    </lineage>
</organism>
<feature type="region of interest" description="Disordered" evidence="2">
    <location>
        <begin position="1298"/>
        <end position="1358"/>
    </location>
</feature>
<dbReference type="PANTHER" id="PTHR47642">
    <property type="entry name" value="ATP-DEPENDENT DNA HELICASE"/>
    <property type="match status" value="1"/>
</dbReference>
<name>A0A8H5BD84_9AGAR</name>
<feature type="compositionally biased region" description="Polar residues" evidence="2">
    <location>
        <begin position="1336"/>
        <end position="1356"/>
    </location>
</feature>
<dbReference type="Proteomes" id="UP000541558">
    <property type="component" value="Unassembled WGS sequence"/>
</dbReference>
<dbReference type="InterPro" id="IPR046700">
    <property type="entry name" value="DUF6570"/>
</dbReference>
<comment type="caution">
    <text evidence="6">The sequence shown here is derived from an EMBL/GenBank/DDBJ whole genome shotgun (WGS) entry which is preliminary data.</text>
</comment>
<feature type="domain" description="DUF6570" evidence="5">
    <location>
        <begin position="429"/>
        <end position="561"/>
    </location>
</feature>
<feature type="domain" description="DNA helicase Pif1-like DEAD-box helicase" evidence="3">
    <location>
        <begin position="1668"/>
        <end position="1872"/>
    </location>
</feature>
<dbReference type="InterPro" id="IPR027417">
    <property type="entry name" value="P-loop_NTPase"/>
</dbReference>
<dbReference type="SUPFAM" id="SSF52540">
    <property type="entry name" value="P-loop containing nucleoside triphosphate hydrolases"/>
    <property type="match status" value="2"/>
</dbReference>
<dbReference type="Gene3D" id="3.40.50.300">
    <property type="entry name" value="P-loop containing nucleotide triphosphate hydrolases"/>
    <property type="match status" value="1"/>
</dbReference>
<keyword evidence="1" id="KW-0234">DNA repair</keyword>
<dbReference type="GO" id="GO:0006281">
    <property type="term" value="P:DNA repair"/>
    <property type="evidence" value="ECO:0007669"/>
    <property type="project" value="UniProtKB-KW"/>
</dbReference>
<evidence type="ECO:0000256" key="1">
    <source>
        <dbReference type="RuleBase" id="RU363044"/>
    </source>
</evidence>
<keyword evidence="7" id="KW-1185">Reference proteome</keyword>
<dbReference type="OrthoDB" id="3259294at2759"/>
<dbReference type="Pfam" id="PF20209">
    <property type="entry name" value="DUF6570"/>
    <property type="match status" value="1"/>
</dbReference>